<dbReference type="EMBL" id="RSCL01000021">
    <property type="protein sequence ID" value="RUT00963.1"/>
    <property type="molecule type" value="Genomic_DNA"/>
</dbReference>
<dbReference type="InterPro" id="IPR034746">
    <property type="entry name" value="POTRA"/>
</dbReference>
<evidence type="ECO:0000313" key="11">
    <source>
        <dbReference type="Proteomes" id="UP000271624"/>
    </source>
</evidence>
<evidence type="ECO:0000256" key="2">
    <source>
        <dbReference type="ARBA" id="ARBA00022475"/>
    </source>
</evidence>
<evidence type="ECO:0000256" key="6">
    <source>
        <dbReference type="ARBA" id="ARBA00023136"/>
    </source>
</evidence>
<proteinExistence type="predicted"/>
<keyword evidence="7" id="KW-0131">Cell cycle</keyword>
<evidence type="ECO:0000313" key="10">
    <source>
        <dbReference type="EMBL" id="RUT00963.1"/>
    </source>
</evidence>
<feature type="transmembrane region" description="Helical" evidence="8">
    <location>
        <begin position="27"/>
        <end position="49"/>
    </location>
</feature>
<dbReference type="AlphaFoldDB" id="A0A3S1AHJ9"/>
<keyword evidence="3" id="KW-0132">Cell division</keyword>
<evidence type="ECO:0000256" key="5">
    <source>
        <dbReference type="ARBA" id="ARBA00022989"/>
    </source>
</evidence>
<dbReference type="GO" id="GO:0051301">
    <property type="term" value="P:cell division"/>
    <property type="evidence" value="ECO:0007669"/>
    <property type="project" value="UniProtKB-KW"/>
</dbReference>
<accession>A0A3S1AHJ9</accession>
<evidence type="ECO:0000256" key="8">
    <source>
        <dbReference type="SAM" id="Phobius"/>
    </source>
</evidence>
<keyword evidence="2" id="KW-1003">Cell membrane</keyword>
<feature type="domain" description="POTRA" evidence="9">
    <location>
        <begin position="56"/>
        <end position="125"/>
    </location>
</feature>
<dbReference type="Proteomes" id="UP000271624">
    <property type="component" value="Unassembled WGS sequence"/>
</dbReference>
<evidence type="ECO:0000256" key="4">
    <source>
        <dbReference type="ARBA" id="ARBA00022692"/>
    </source>
</evidence>
<comment type="caution">
    <text evidence="10">The sequence shown here is derived from an EMBL/GenBank/DDBJ whole genome shotgun (WGS) entry which is preliminary data.</text>
</comment>
<dbReference type="Pfam" id="PF08478">
    <property type="entry name" value="POTRA_1"/>
    <property type="match status" value="1"/>
</dbReference>
<keyword evidence="6 8" id="KW-0472">Membrane</keyword>
<name>A0A3S1AHJ9_9CYAN</name>
<dbReference type="InterPro" id="IPR013685">
    <property type="entry name" value="POTRA_FtsQ_type"/>
</dbReference>
<evidence type="ECO:0000256" key="3">
    <source>
        <dbReference type="ARBA" id="ARBA00022618"/>
    </source>
</evidence>
<keyword evidence="4 8" id="KW-0812">Transmembrane</keyword>
<evidence type="ECO:0000256" key="7">
    <source>
        <dbReference type="ARBA" id="ARBA00023306"/>
    </source>
</evidence>
<dbReference type="GO" id="GO:0005886">
    <property type="term" value="C:plasma membrane"/>
    <property type="evidence" value="ECO:0007669"/>
    <property type="project" value="TreeGrafter"/>
</dbReference>
<dbReference type="InterPro" id="IPR050487">
    <property type="entry name" value="FtsQ_DivIB"/>
</dbReference>
<dbReference type="PROSITE" id="PS51779">
    <property type="entry name" value="POTRA"/>
    <property type="match status" value="1"/>
</dbReference>
<evidence type="ECO:0000256" key="1">
    <source>
        <dbReference type="ARBA" id="ARBA00004370"/>
    </source>
</evidence>
<dbReference type="PANTHER" id="PTHR37820:SF1">
    <property type="entry name" value="CELL DIVISION PROTEIN FTSQ"/>
    <property type="match status" value="1"/>
</dbReference>
<organism evidence="10 11">
    <name type="scientific">Dulcicalothrix desertica PCC 7102</name>
    <dbReference type="NCBI Taxonomy" id="232991"/>
    <lineage>
        <taxon>Bacteria</taxon>
        <taxon>Bacillati</taxon>
        <taxon>Cyanobacteriota</taxon>
        <taxon>Cyanophyceae</taxon>
        <taxon>Nostocales</taxon>
        <taxon>Calotrichaceae</taxon>
        <taxon>Dulcicalothrix</taxon>
    </lineage>
</organism>
<protein>
    <recommendedName>
        <fullName evidence="9">POTRA domain-containing protein</fullName>
    </recommendedName>
</protein>
<comment type="subcellular location">
    <subcellularLocation>
        <location evidence="1">Membrane</location>
    </subcellularLocation>
</comment>
<gene>
    <name evidence="10" type="ORF">DSM106972_069690</name>
</gene>
<reference evidence="10" key="2">
    <citation type="journal article" date="2019" name="Genome Biol. Evol.">
        <title>Day and night: Metabolic profiles and evolutionary relationships of six axenic non-marine cyanobacteria.</title>
        <authorList>
            <person name="Will S.E."/>
            <person name="Henke P."/>
            <person name="Boedeker C."/>
            <person name="Huang S."/>
            <person name="Brinkmann H."/>
            <person name="Rohde M."/>
            <person name="Jarek M."/>
            <person name="Friedl T."/>
            <person name="Seufert S."/>
            <person name="Schumacher M."/>
            <person name="Overmann J."/>
            <person name="Neumann-Schaal M."/>
            <person name="Petersen J."/>
        </authorList>
    </citation>
    <scope>NUCLEOTIDE SEQUENCE [LARGE SCALE GENOMIC DNA]</scope>
    <source>
        <strain evidence="10">PCC 7102</strain>
    </source>
</reference>
<dbReference type="PANTHER" id="PTHR37820">
    <property type="entry name" value="CELL DIVISION PROTEIN DIVIB"/>
    <property type="match status" value="1"/>
</dbReference>
<dbReference type="RefSeq" id="WP_127085103.1">
    <property type="nucleotide sequence ID" value="NZ_RSCL01000021.1"/>
</dbReference>
<reference evidence="10" key="1">
    <citation type="submission" date="2018-12" db="EMBL/GenBank/DDBJ databases">
        <authorList>
            <person name="Will S."/>
            <person name="Neumann-Schaal M."/>
            <person name="Henke P."/>
        </authorList>
    </citation>
    <scope>NUCLEOTIDE SEQUENCE</scope>
    <source>
        <strain evidence="10">PCC 7102</strain>
    </source>
</reference>
<evidence type="ECO:0000259" key="9">
    <source>
        <dbReference type="PROSITE" id="PS51779"/>
    </source>
</evidence>
<dbReference type="Gene3D" id="3.10.20.310">
    <property type="entry name" value="membrane protein fhac"/>
    <property type="match status" value="1"/>
</dbReference>
<dbReference type="OrthoDB" id="527430at2"/>
<keyword evidence="11" id="KW-1185">Reference proteome</keyword>
<keyword evidence="5 8" id="KW-1133">Transmembrane helix</keyword>
<sequence length="277" mass="30929">MADTASVSRTDLEGRRKKLRKQRRKKIIQTVWQSFALVSLTGGLLWATVQPTWLVKTEQDVKVSGNQLLSADKIQSLLPLSYPQSVWKIEPSHIAQSLQKQPLIAHASVTRRLFPPGLIVEVIERVPVAIVQKTQASDEKTPLLLLDATGVLINVDTKNLKTLKAGLPNLKVIGSPDQYREFWGMLYEAVSQSSVEITKIDCQDLTNVILTTEIGLVHLGALGPQLTEQIKVLAQMRHLPAKINTNKIQYIDLTNPNLPTMQLQNSTKELITPRAKR</sequence>